<dbReference type="InterPro" id="IPR028082">
    <property type="entry name" value="Peripla_BP_I"/>
</dbReference>
<name>A0A3E4ZA79_9BACT</name>
<dbReference type="Pfam" id="PF00392">
    <property type="entry name" value="GntR"/>
    <property type="match status" value="1"/>
</dbReference>
<dbReference type="RefSeq" id="WP_117701346.1">
    <property type="nucleotide sequence ID" value="NZ_CAUWCJ010000028.1"/>
</dbReference>
<dbReference type="SUPFAM" id="SSF46785">
    <property type="entry name" value="Winged helix' DNA-binding domain"/>
    <property type="match status" value="1"/>
</dbReference>
<dbReference type="Gene3D" id="3.40.50.2300">
    <property type="match status" value="2"/>
</dbReference>
<evidence type="ECO:0000256" key="3">
    <source>
        <dbReference type="ARBA" id="ARBA00023163"/>
    </source>
</evidence>
<feature type="domain" description="HTH gntR-type" evidence="4">
    <location>
        <begin position="11"/>
        <end position="79"/>
    </location>
</feature>
<gene>
    <name evidence="5" type="ORF">DXB87_05920</name>
</gene>
<proteinExistence type="predicted"/>
<accession>A0A3E4ZA79</accession>
<dbReference type="GO" id="GO:0003700">
    <property type="term" value="F:DNA-binding transcription factor activity"/>
    <property type="evidence" value="ECO:0007669"/>
    <property type="project" value="InterPro"/>
</dbReference>
<keyword evidence="3" id="KW-0804">Transcription</keyword>
<dbReference type="SMART" id="SM00345">
    <property type="entry name" value="HTH_GNTR"/>
    <property type="match status" value="1"/>
</dbReference>
<dbReference type="AlphaFoldDB" id="A0A3E4ZA79"/>
<dbReference type="InterPro" id="IPR036390">
    <property type="entry name" value="WH_DNA-bd_sf"/>
</dbReference>
<organism evidence="5 6">
    <name type="scientific">Phocaeicola plebeius</name>
    <dbReference type="NCBI Taxonomy" id="310297"/>
    <lineage>
        <taxon>Bacteria</taxon>
        <taxon>Pseudomonadati</taxon>
        <taxon>Bacteroidota</taxon>
        <taxon>Bacteroidia</taxon>
        <taxon>Bacteroidales</taxon>
        <taxon>Bacteroidaceae</taxon>
        <taxon>Phocaeicola</taxon>
    </lineage>
</organism>
<dbReference type="GO" id="GO:0003677">
    <property type="term" value="F:DNA binding"/>
    <property type="evidence" value="ECO:0007669"/>
    <property type="project" value="UniProtKB-KW"/>
</dbReference>
<evidence type="ECO:0000256" key="2">
    <source>
        <dbReference type="ARBA" id="ARBA00023125"/>
    </source>
</evidence>
<evidence type="ECO:0000256" key="1">
    <source>
        <dbReference type="ARBA" id="ARBA00023015"/>
    </source>
</evidence>
<protein>
    <submittedName>
        <fullName evidence="5">GntR family transcriptional regulator</fullName>
    </submittedName>
</protein>
<evidence type="ECO:0000313" key="5">
    <source>
        <dbReference type="EMBL" id="RGM92000.1"/>
    </source>
</evidence>
<dbReference type="CDD" id="cd07377">
    <property type="entry name" value="WHTH_GntR"/>
    <property type="match status" value="1"/>
</dbReference>
<dbReference type="SUPFAM" id="SSF53822">
    <property type="entry name" value="Periplasmic binding protein-like I"/>
    <property type="match status" value="1"/>
</dbReference>
<comment type="caution">
    <text evidence="5">The sequence shown here is derived from an EMBL/GenBank/DDBJ whole genome shotgun (WGS) entry which is preliminary data.</text>
</comment>
<dbReference type="EMBL" id="QSTW01000005">
    <property type="protein sequence ID" value="RGM92000.1"/>
    <property type="molecule type" value="Genomic_DNA"/>
</dbReference>
<evidence type="ECO:0000259" key="4">
    <source>
        <dbReference type="PROSITE" id="PS50949"/>
    </source>
</evidence>
<dbReference type="PANTHER" id="PTHR38445:SF10">
    <property type="entry name" value="GNTR-FAMILY TRANSCRIPTIONAL REGULATOR"/>
    <property type="match status" value="1"/>
</dbReference>
<dbReference type="PROSITE" id="PS50949">
    <property type="entry name" value="HTH_GNTR"/>
    <property type="match status" value="1"/>
</dbReference>
<dbReference type="Gene3D" id="1.10.10.10">
    <property type="entry name" value="Winged helix-like DNA-binding domain superfamily/Winged helix DNA-binding domain"/>
    <property type="match status" value="1"/>
</dbReference>
<dbReference type="InterPro" id="IPR036388">
    <property type="entry name" value="WH-like_DNA-bd_sf"/>
</dbReference>
<reference evidence="5 6" key="1">
    <citation type="submission" date="2018-08" db="EMBL/GenBank/DDBJ databases">
        <title>A genome reference for cultivated species of the human gut microbiota.</title>
        <authorList>
            <person name="Zou Y."/>
            <person name="Xue W."/>
            <person name="Luo G."/>
        </authorList>
    </citation>
    <scope>NUCLEOTIDE SEQUENCE [LARGE SCALE GENOMIC DNA]</scope>
    <source>
        <strain evidence="5 6">OM06-2</strain>
    </source>
</reference>
<sequence length="328" mass="38091">MEKNIKFGQQSTKVKQLSDLIEQDILVGKYRTDTSLPSINALSKTYHVSRDTVFKAFADLRERKLIDSTPGKGYYVTNRKEKIFLLLDEYSPFKNILYNSFVKKLSVSYKVDLWFHQYNEHIFNTILCEAIGRYNYYVVMNFDNEKFSPLFDKIPSSRLLLLDFGKFEKGNHSYICQNFDDAFYKALTQLTARLERYRKIVFQLPQESKHPQTSVQSFEVYCSDNHFVGEVVNEEDIQEVEKGVVYVVIRQTDVVNVIKRSRLNGLKCGVDFGLIAYNDTPAYEVIDEGITALSINWEEMGRKAAHFILTGDVVQEFLPTEVHLRNSV</sequence>
<evidence type="ECO:0000313" key="6">
    <source>
        <dbReference type="Proteomes" id="UP000260814"/>
    </source>
</evidence>
<keyword evidence="1" id="KW-0805">Transcription regulation</keyword>
<dbReference type="PANTHER" id="PTHR38445">
    <property type="entry name" value="HTH-TYPE TRANSCRIPTIONAL REPRESSOR YTRA"/>
    <property type="match status" value="1"/>
</dbReference>
<keyword evidence="2" id="KW-0238">DNA-binding</keyword>
<dbReference type="Proteomes" id="UP000260814">
    <property type="component" value="Unassembled WGS sequence"/>
</dbReference>
<dbReference type="InterPro" id="IPR000524">
    <property type="entry name" value="Tscrpt_reg_HTH_GntR"/>
</dbReference>